<reference evidence="1" key="1">
    <citation type="journal article" date="2021" name="Nat. Commun.">
        <title>Genetic determinants of endophytism in the Arabidopsis root mycobiome.</title>
        <authorList>
            <person name="Mesny F."/>
            <person name="Miyauchi S."/>
            <person name="Thiergart T."/>
            <person name="Pickel B."/>
            <person name="Atanasova L."/>
            <person name="Karlsson M."/>
            <person name="Huettel B."/>
            <person name="Barry K.W."/>
            <person name="Haridas S."/>
            <person name="Chen C."/>
            <person name="Bauer D."/>
            <person name="Andreopoulos W."/>
            <person name="Pangilinan J."/>
            <person name="LaButti K."/>
            <person name="Riley R."/>
            <person name="Lipzen A."/>
            <person name="Clum A."/>
            <person name="Drula E."/>
            <person name="Henrissat B."/>
            <person name="Kohler A."/>
            <person name="Grigoriev I.V."/>
            <person name="Martin F.M."/>
            <person name="Hacquard S."/>
        </authorList>
    </citation>
    <scope>NUCLEOTIDE SEQUENCE</scope>
    <source>
        <strain evidence="1">MPI-SDFR-AT-0068</strain>
    </source>
</reference>
<dbReference type="EMBL" id="JAGPXF010000002">
    <property type="protein sequence ID" value="KAH7257009.1"/>
    <property type="molecule type" value="Genomic_DNA"/>
</dbReference>
<sequence length="150" mass="16452">MREVFLCLCVANPYLVALTASERREIITKRTRLATVSCQDHCLSTSKEKSFVGVVLEARLFTPVLKQQHSMNGPDIRVLSFSGHSVSREPSGLKTGRVQIDCRAPVPASPRQAGSPYSHMACEDIKDQSMRSTSLIYHAASTENASVATE</sequence>
<comment type="caution">
    <text evidence="1">The sequence shown here is derived from an EMBL/GenBank/DDBJ whole genome shotgun (WGS) entry which is preliminary data.</text>
</comment>
<organism evidence="1 2">
    <name type="scientific">Fusarium tricinctum</name>
    <dbReference type="NCBI Taxonomy" id="61284"/>
    <lineage>
        <taxon>Eukaryota</taxon>
        <taxon>Fungi</taxon>
        <taxon>Dikarya</taxon>
        <taxon>Ascomycota</taxon>
        <taxon>Pezizomycotina</taxon>
        <taxon>Sordariomycetes</taxon>
        <taxon>Hypocreomycetidae</taxon>
        <taxon>Hypocreales</taxon>
        <taxon>Nectriaceae</taxon>
        <taxon>Fusarium</taxon>
        <taxon>Fusarium tricinctum species complex</taxon>
    </lineage>
</organism>
<protein>
    <submittedName>
        <fullName evidence="1">Uncharacterized protein</fullName>
    </submittedName>
</protein>
<gene>
    <name evidence="1" type="ORF">BKA59DRAFT_95292</name>
</gene>
<dbReference type="Proteomes" id="UP000813427">
    <property type="component" value="Unassembled WGS sequence"/>
</dbReference>
<name>A0A8K0S4D4_9HYPO</name>
<proteinExistence type="predicted"/>
<evidence type="ECO:0000313" key="1">
    <source>
        <dbReference type="EMBL" id="KAH7257009.1"/>
    </source>
</evidence>
<accession>A0A8K0S4D4</accession>
<keyword evidence="2" id="KW-1185">Reference proteome</keyword>
<evidence type="ECO:0000313" key="2">
    <source>
        <dbReference type="Proteomes" id="UP000813427"/>
    </source>
</evidence>
<dbReference type="AlphaFoldDB" id="A0A8K0S4D4"/>